<protein>
    <recommendedName>
        <fullName evidence="1">HTH arsR-type domain-containing protein</fullName>
    </recommendedName>
</protein>
<gene>
    <name evidence="2" type="ORF">AKJ35_01035</name>
</gene>
<dbReference type="InterPro" id="IPR036388">
    <property type="entry name" value="WH-like_DNA-bd_sf"/>
</dbReference>
<dbReference type="SMART" id="SM00418">
    <property type="entry name" value="HTH_ARSR"/>
    <property type="match status" value="1"/>
</dbReference>
<evidence type="ECO:0000313" key="2">
    <source>
        <dbReference type="EMBL" id="KXB09313.1"/>
    </source>
</evidence>
<dbReference type="GO" id="GO:0003700">
    <property type="term" value="F:DNA-binding transcription factor activity"/>
    <property type="evidence" value="ECO:0007669"/>
    <property type="project" value="InterPro"/>
</dbReference>
<dbReference type="InterPro" id="IPR038723">
    <property type="entry name" value="ArnR1-like_HTH"/>
</dbReference>
<dbReference type="InterPro" id="IPR011991">
    <property type="entry name" value="ArsR-like_HTH"/>
</dbReference>
<dbReference type="EMBL" id="LHYO01000008">
    <property type="protein sequence ID" value="KXB09313.1"/>
    <property type="molecule type" value="Genomic_DNA"/>
</dbReference>
<keyword evidence="3" id="KW-1185">Reference proteome</keyword>
<dbReference type="Pfam" id="PF14947">
    <property type="entry name" value="HTH_45"/>
    <property type="match status" value="1"/>
</dbReference>
<comment type="caution">
    <text evidence="2">The sequence shown here is derived from an EMBL/GenBank/DDBJ whole genome shotgun (WGS) entry which is preliminary data.</text>
</comment>
<dbReference type="Proteomes" id="UP000070399">
    <property type="component" value="Unassembled WGS sequence"/>
</dbReference>
<dbReference type="InterPro" id="IPR036390">
    <property type="entry name" value="WH_DNA-bd_sf"/>
</dbReference>
<sequence length="104" mass="12022">MTNLKLSDNKVKVMTDWDTISFVMASQPRLRVFLELAKSENTPSKLAEELSIPLSHVSKALSELEEKNLVKCLTPNRRKMKFYQVTGKGQKLKKELRELLEDEE</sequence>
<evidence type="ECO:0000259" key="1">
    <source>
        <dbReference type="SMART" id="SM00418"/>
    </source>
</evidence>
<dbReference type="AlphaFoldDB" id="A0A133VSA6"/>
<evidence type="ECO:0000313" key="3">
    <source>
        <dbReference type="Proteomes" id="UP000070399"/>
    </source>
</evidence>
<dbReference type="Gene3D" id="1.10.10.10">
    <property type="entry name" value="Winged helix-like DNA-binding domain superfamily/Winged helix DNA-binding domain"/>
    <property type="match status" value="1"/>
</dbReference>
<name>A0A133VSA6_9EURY</name>
<accession>A0A133VSA6</accession>
<dbReference type="CDD" id="cd00090">
    <property type="entry name" value="HTH_ARSR"/>
    <property type="match status" value="1"/>
</dbReference>
<feature type="domain" description="HTH arsR-type" evidence="1">
    <location>
        <begin position="19"/>
        <end position="101"/>
    </location>
</feature>
<dbReference type="InterPro" id="IPR001845">
    <property type="entry name" value="HTH_ArsR_DNA-bd_dom"/>
</dbReference>
<proteinExistence type="predicted"/>
<reference evidence="2 3" key="1">
    <citation type="journal article" date="2016" name="Sci. Rep.">
        <title>Metabolic traits of an uncultured archaeal lineage -MSBL1- from brine pools of the Red Sea.</title>
        <authorList>
            <person name="Mwirichia R."/>
            <person name="Alam I."/>
            <person name="Rashid M."/>
            <person name="Vinu M."/>
            <person name="Ba-Alawi W."/>
            <person name="Anthony Kamau A."/>
            <person name="Kamanda Ngugi D."/>
            <person name="Goker M."/>
            <person name="Klenk H.P."/>
            <person name="Bajic V."/>
            <person name="Stingl U."/>
        </authorList>
    </citation>
    <scope>NUCLEOTIDE SEQUENCE [LARGE SCALE GENOMIC DNA]</scope>
    <source>
        <strain evidence="2">SCGC-AAA833F18</strain>
    </source>
</reference>
<organism evidence="2 3">
    <name type="scientific">candidate division MSBL1 archaeon SCGC-AAA833F18</name>
    <dbReference type="NCBI Taxonomy" id="1698257"/>
    <lineage>
        <taxon>Archaea</taxon>
        <taxon>Methanobacteriati</taxon>
        <taxon>Methanobacteriota</taxon>
        <taxon>candidate division MSBL1</taxon>
    </lineage>
</organism>
<dbReference type="SUPFAM" id="SSF46785">
    <property type="entry name" value="Winged helix' DNA-binding domain"/>
    <property type="match status" value="1"/>
</dbReference>